<protein>
    <submittedName>
        <fullName evidence="2">Uncharacterized protein</fullName>
    </submittedName>
</protein>
<dbReference type="AlphaFoldDB" id="A0A0F8WGF1"/>
<evidence type="ECO:0000313" key="2">
    <source>
        <dbReference type="EMBL" id="KKK55897.1"/>
    </source>
</evidence>
<organism evidence="2">
    <name type="scientific">marine sediment metagenome</name>
    <dbReference type="NCBI Taxonomy" id="412755"/>
    <lineage>
        <taxon>unclassified sequences</taxon>
        <taxon>metagenomes</taxon>
        <taxon>ecological metagenomes</taxon>
    </lineage>
</organism>
<feature type="region of interest" description="Disordered" evidence="1">
    <location>
        <begin position="123"/>
        <end position="145"/>
    </location>
</feature>
<name>A0A0F8WGF1_9ZZZZ</name>
<dbReference type="EMBL" id="LAZR01065268">
    <property type="protein sequence ID" value="KKK55897.1"/>
    <property type="molecule type" value="Genomic_DNA"/>
</dbReference>
<comment type="caution">
    <text evidence="2">The sequence shown here is derived from an EMBL/GenBank/DDBJ whole genome shotgun (WGS) entry which is preliminary data.</text>
</comment>
<sequence length="145" mass="16422">MSRYTKEHYEDVARVLSYHTTAARVDNERERMQWLAWVAKSFIDLFAADNPPFCRTCDVEHSIFYAGEGLHEYEGGFNRKWFLAACGLDDGPVGYVVEPSADLEQYMADTATEDSICEQTQPDPRCEVGSHDGPCTSACVPERRD</sequence>
<evidence type="ECO:0000256" key="1">
    <source>
        <dbReference type="SAM" id="MobiDB-lite"/>
    </source>
</evidence>
<reference evidence="2" key="1">
    <citation type="journal article" date="2015" name="Nature">
        <title>Complex archaea that bridge the gap between prokaryotes and eukaryotes.</title>
        <authorList>
            <person name="Spang A."/>
            <person name="Saw J.H."/>
            <person name="Jorgensen S.L."/>
            <person name="Zaremba-Niedzwiedzka K."/>
            <person name="Martijn J."/>
            <person name="Lind A.E."/>
            <person name="van Eijk R."/>
            <person name="Schleper C."/>
            <person name="Guy L."/>
            <person name="Ettema T.J."/>
        </authorList>
    </citation>
    <scope>NUCLEOTIDE SEQUENCE</scope>
</reference>
<proteinExistence type="predicted"/>
<accession>A0A0F8WGF1</accession>
<gene>
    <name evidence="2" type="ORF">LCGC14_3069940</name>
</gene>